<proteinExistence type="predicted"/>
<keyword evidence="1" id="KW-0812">Transmembrane</keyword>
<dbReference type="KEGG" id="schi:SCHIN_v1c04060"/>
<dbReference type="AlphaFoldDB" id="A0A5B9Y4B4"/>
<keyword evidence="1" id="KW-1133">Transmembrane helix</keyword>
<dbReference type="Proteomes" id="UP000323144">
    <property type="component" value="Chromosome"/>
</dbReference>
<reference evidence="2 3" key="1">
    <citation type="submission" date="2019-08" db="EMBL/GenBank/DDBJ databases">
        <title>Complete genome sequence of Spiroplasma chinense CCH (DSM 19755).</title>
        <authorList>
            <person name="Shen H.-Y."/>
            <person name="Lin Y.-C."/>
            <person name="Chou L."/>
            <person name="Kuo C.-H."/>
        </authorList>
    </citation>
    <scope>NUCLEOTIDE SEQUENCE [LARGE SCALE GENOMIC DNA]</scope>
    <source>
        <strain evidence="2 3">CCH</strain>
    </source>
</reference>
<organism evidence="2 3">
    <name type="scientific">Spiroplasma chinense</name>
    <dbReference type="NCBI Taxonomy" id="216932"/>
    <lineage>
        <taxon>Bacteria</taxon>
        <taxon>Bacillati</taxon>
        <taxon>Mycoplasmatota</taxon>
        <taxon>Mollicutes</taxon>
        <taxon>Entomoplasmatales</taxon>
        <taxon>Spiroplasmataceae</taxon>
        <taxon>Spiroplasma</taxon>
    </lineage>
</organism>
<keyword evidence="3" id="KW-1185">Reference proteome</keyword>
<feature type="transmembrane region" description="Helical" evidence="1">
    <location>
        <begin position="99"/>
        <end position="117"/>
    </location>
</feature>
<gene>
    <name evidence="2" type="ORF">SCHIN_v1c04060</name>
</gene>
<evidence type="ECO:0000313" key="2">
    <source>
        <dbReference type="EMBL" id="QEH61603.1"/>
    </source>
</evidence>
<accession>A0A5B9Y4B4</accession>
<keyword evidence="1" id="KW-0472">Membrane</keyword>
<evidence type="ECO:0000313" key="3">
    <source>
        <dbReference type="Proteomes" id="UP000323144"/>
    </source>
</evidence>
<name>A0A5B9Y4B4_9MOLU</name>
<evidence type="ECO:0000256" key="1">
    <source>
        <dbReference type="SAM" id="Phobius"/>
    </source>
</evidence>
<sequence>MWLYEWNEQHLNRKILLGCNYTRFLFKGSGFYLFIFSIVFGIFLMLIISGGYDLAILISAIGTSLVIYIIYVMNGYIFVKSLVNLMGELSNKDYWEKRRKSLLWTTYIPYIGLFRIIRFYRAMKKQFGNEGFEFKGDGFVQQNGFVDPETGEFFF</sequence>
<protein>
    <submittedName>
        <fullName evidence="2">Uncharacterized protein</fullName>
    </submittedName>
</protein>
<feature type="transmembrane region" description="Helical" evidence="1">
    <location>
        <begin position="30"/>
        <end position="48"/>
    </location>
</feature>
<feature type="transmembrane region" description="Helical" evidence="1">
    <location>
        <begin position="55"/>
        <end position="79"/>
    </location>
</feature>
<dbReference type="EMBL" id="CP043026">
    <property type="protein sequence ID" value="QEH61603.1"/>
    <property type="molecule type" value="Genomic_DNA"/>
</dbReference>